<feature type="compositionally biased region" description="Acidic residues" evidence="3">
    <location>
        <begin position="284"/>
        <end position="298"/>
    </location>
</feature>
<dbReference type="GO" id="GO:0032259">
    <property type="term" value="P:methylation"/>
    <property type="evidence" value="ECO:0007669"/>
    <property type="project" value="UniProtKB-KW"/>
</dbReference>
<dbReference type="AGR" id="ZFIN:ZDB-GENE-121214-178"/>
<proteinExistence type="predicted"/>
<keyword evidence="2" id="KW-0949">S-adenosyl-L-methionine</keyword>
<dbReference type="SUPFAM" id="SSF53335">
    <property type="entry name" value="S-adenosyl-L-methionine-dependent methyltransferases"/>
    <property type="match status" value="3"/>
</dbReference>
<dbReference type="InterPro" id="IPR029063">
    <property type="entry name" value="SAM-dependent_MTases_sf"/>
</dbReference>
<dbReference type="RefSeq" id="XP_021331593.1">
    <property type="nucleotide sequence ID" value="XM_021475918.2"/>
</dbReference>
<reference evidence="5 6" key="2">
    <citation type="submission" date="2025-04" db="UniProtKB">
        <authorList>
            <consortium name="RefSeq"/>
        </authorList>
    </citation>
    <scope>IDENTIFICATION</scope>
    <source>
        <strain evidence="5 6">Tuebingen</strain>
    </source>
</reference>
<dbReference type="Proteomes" id="UP000000437">
    <property type="component" value="Chromosome 1"/>
</dbReference>
<dbReference type="AlphaFoldDB" id="A0A8M3AWP4"/>
<feature type="region of interest" description="Disordered" evidence="3">
    <location>
        <begin position="284"/>
        <end position="303"/>
    </location>
</feature>
<dbReference type="CTD" id="100149425"/>
<evidence type="ECO:0000256" key="2">
    <source>
        <dbReference type="ARBA" id="ARBA00022691"/>
    </source>
</evidence>
<dbReference type="GO" id="GO:0008276">
    <property type="term" value="F:protein methyltransferase activity"/>
    <property type="evidence" value="ECO:0000318"/>
    <property type="project" value="GO_Central"/>
</dbReference>
<dbReference type="RefSeq" id="XP_009303521.1">
    <property type="nucleotide sequence ID" value="XM_009305246.4"/>
</dbReference>
<keyword evidence="1" id="KW-0489">Methyltransferase</keyword>
<dbReference type="PANTHER" id="PTHR14614">
    <property type="entry name" value="HEPATOCELLULAR CARCINOMA-ASSOCIATED ANTIGEN"/>
    <property type="match status" value="1"/>
</dbReference>
<organism evidence="4 5">
    <name type="scientific">Danio rerio</name>
    <name type="common">Zebrafish</name>
    <name type="synonym">Brachydanio rerio</name>
    <dbReference type="NCBI Taxonomy" id="7955"/>
    <lineage>
        <taxon>Eukaryota</taxon>
        <taxon>Metazoa</taxon>
        <taxon>Chordata</taxon>
        <taxon>Craniata</taxon>
        <taxon>Vertebrata</taxon>
        <taxon>Euteleostomi</taxon>
        <taxon>Actinopterygii</taxon>
        <taxon>Neopterygii</taxon>
        <taxon>Teleostei</taxon>
        <taxon>Ostariophysi</taxon>
        <taxon>Cypriniformes</taxon>
        <taxon>Danionidae</taxon>
        <taxon>Danioninae</taxon>
        <taxon>Danio</taxon>
    </lineage>
</organism>
<keyword evidence="4" id="KW-1185">Reference proteome</keyword>
<dbReference type="OrthoDB" id="413520at2759"/>
<evidence type="ECO:0000313" key="4">
    <source>
        <dbReference type="Proteomes" id="UP000000437"/>
    </source>
</evidence>
<evidence type="ECO:0000313" key="5">
    <source>
        <dbReference type="RefSeq" id="XP_009303521.1"/>
    </source>
</evidence>
<sequence>MEGVQCGNAGVAVKMNRKEDEDEEGEACERKACWEPSVLSTIGKEIVYFAGQEIKIWESLDSFGAVIWPAALALCHYLESHQSTIDLLDKAVLEIGAGTGLVSIVASLLGSWVTATDLPDVLGNLRANLCRNTRGRCRYTPQVEELTWGYELEKTFPHSVYRYDYILAADVVYHHDYLAELLVTMRHFCQPGTTLIWANKTRFGTDLLFVENFKKSFNTRLLADDGEVKIYAATAKESEIMDEEQVKGEDFNEEIFREQKPECGNEDAEFKELRVDMEETLEMEDDIEDSSNPEPQESEENKDCILKDSTLADQKLEKGESTEKDKQDECIKRSWAPTIYYRPGKEVYHFMGETITIEEALDSYGATIWPAARALCRFLERPEGRQKIDLLDKSVLELGAGTGLLSSIITLLGAKLTATDLPEILSNLTCNLNRNTRGRRKYEPRVTELFWGEKLDETFPKSTHRYDYVLATDVVYHHDYLTELMATMRHFCQPGTTLVWANKVRYARDLSFIDDFFRYFDARLLEELDDVRIYVGTCREDHHVQEINEGEEDDADFESDIEEANSIRETENDVEDEYNVDFESDIGEVKSIRETEHAVDDVEDELECVDDHRLQNDKQDYEEPKECGRSAEHEELKEAESVDSKPPERRSWAPTVYYSLGKEIYSFLGHEIKIQESIDHYGGVVWPAALALCRFLDTQAGQKQISLLDKSTLELGAGTGLVSIVATLLGAKVTATDLPELLGNLRCNVNRSTRGWRRYEPQVSALQWGHRLEQMFPRSSHHYDYILAADTVYHHDCLSELLQTLQHFCQSGTTVILANKLRYQSDRAFIRDFQKAFNTTLLTELEEVRIYSATIRNG</sequence>
<dbReference type="KEGG" id="dre:100149425"/>
<dbReference type="ZFIN" id="ZDB-GENE-121214-178">
    <property type="gene designation" value="mettl21ca"/>
</dbReference>
<protein>
    <submittedName>
        <fullName evidence="5 6">Uncharacterized protein</fullName>
    </submittedName>
</protein>
<dbReference type="InterPro" id="IPR019410">
    <property type="entry name" value="Methyltransf_16"/>
</dbReference>
<dbReference type="PANTHER" id="PTHR14614:SF13">
    <property type="entry name" value="PROTEIN-LYSINE METHYLTRANSFERASE METTL21C"/>
    <property type="match status" value="1"/>
</dbReference>
<gene>
    <name evidence="7" type="primary">mettl21ca</name>
    <name evidence="5 6" type="synonym">LOC100149425</name>
</gene>
<evidence type="ECO:0000256" key="1">
    <source>
        <dbReference type="ARBA" id="ARBA00022603"/>
    </source>
</evidence>
<reference evidence="4" key="1">
    <citation type="journal article" date="2013" name="Nature">
        <title>The zebrafish reference genome sequence and its relationship to the human genome.</title>
        <authorList>
            <consortium name="Genome Reference Consortium Zebrafish"/>
            <person name="Howe K."/>
            <person name="Clark M.D."/>
            <person name="Torroja C.F."/>
            <person name="Torrance J."/>
            <person name="Berthelot C."/>
            <person name="Muffato M."/>
            <person name="Collins J.E."/>
            <person name="Humphray S."/>
            <person name="McLaren K."/>
            <person name="Matthews L."/>
            <person name="McLaren S."/>
            <person name="Sealy I."/>
            <person name="Caccamo M."/>
            <person name="Churcher C."/>
            <person name="Scott C."/>
            <person name="Barrett J.C."/>
            <person name="Koch R."/>
            <person name="Rauch G.J."/>
            <person name="White S."/>
            <person name="Chow W."/>
            <person name="Kilian B."/>
            <person name="Quintais L.T."/>
            <person name="Guerra-Assuncao J.A."/>
            <person name="Zhou Y."/>
            <person name="Gu Y."/>
            <person name="Yen J."/>
            <person name="Vogel J.H."/>
            <person name="Eyre T."/>
            <person name="Redmond S."/>
            <person name="Banerjee R."/>
            <person name="Chi J."/>
            <person name="Fu B."/>
            <person name="Langley E."/>
            <person name="Maguire S.F."/>
            <person name="Laird G.K."/>
            <person name="Lloyd D."/>
            <person name="Kenyon E."/>
            <person name="Donaldson S."/>
            <person name="Sehra H."/>
            <person name="Almeida-King J."/>
            <person name="Loveland J."/>
            <person name="Trevanion S."/>
            <person name="Jones M."/>
            <person name="Quail M."/>
            <person name="Willey D."/>
            <person name="Hunt A."/>
            <person name="Burton J."/>
            <person name="Sims S."/>
            <person name="McLay K."/>
            <person name="Plumb B."/>
            <person name="Davis J."/>
            <person name="Clee C."/>
            <person name="Oliver K."/>
            <person name="Clark R."/>
            <person name="Riddle C."/>
            <person name="Elliot D."/>
            <person name="Eliott D."/>
            <person name="Threadgold G."/>
            <person name="Harden G."/>
            <person name="Ware D."/>
            <person name="Begum S."/>
            <person name="Mortimore B."/>
            <person name="Mortimer B."/>
            <person name="Kerry G."/>
            <person name="Heath P."/>
            <person name="Phillimore B."/>
            <person name="Tracey A."/>
            <person name="Corby N."/>
            <person name="Dunn M."/>
            <person name="Johnson C."/>
            <person name="Wood J."/>
            <person name="Clark S."/>
            <person name="Pelan S."/>
            <person name="Griffiths G."/>
            <person name="Smith M."/>
            <person name="Glithero R."/>
            <person name="Howden P."/>
            <person name="Barker N."/>
            <person name="Lloyd C."/>
            <person name="Stevens C."/>
            <person name="Harley J."/>
            <person name="Holt K."/>
            <person name="Panagiotidis G."/>
            <person name="Lovell J."/>
            <person name="Beasley H."/>
            <person name="Henderson C."/>
            <person name="Gordon D."/>
            <person name="Auger K."/>
            <person name="Wright D."/>
            <person name="Collins J."/>
            <person name="Raisen C."/>
            <person name="Dyer L."/>
            <person name="Leung K."/>
            <person name="Robertson L."/>
            <person name="Ambridge K."/>
            <person name="Leongamornlert D."/>
            <person name="McGuire S."/>
            <person name="Gilderthorp R."/>
            <person name="Griffiths C."/>
            <person name="Manthravadi D."/>
            <person name="Nichol S."/>
            <person name="Barker G."/>
            <person name="Whitehead S."/>
            <person name="Kay M."/>
            <person name="Brown J."/>
            <person name="Murnane C."/>
            <person name="Gray E."/>
            <person name="Humphries M."/>
            <person name="Sycamore N."/>
            <person name="Barker D."/>
            <person name="Saunders D."/>
            <person name="Wallis J."/>
            <person name="Babbage A."/>
            <person name="Hammond S."/>
            <person name="Mashreghi-Mohammadi M."/>
            <person name="Barr L."/>
            <person name="Martin S."/>
            <person name="Wray P."/>
            <person name="Ellington A."/>
            <person name="Matthews N."/>
            <person name="Ellwood M."/>
            <person name="Woodmansey R."/>
            <person name="Clark G."/>
            <person name="Cooper J."/>
            <person name="Cooper J."/>
            <person name="Tromans A."/>
            <person name="Grafham D."/>
            <person name="Skuce C."/>
            <person name="Pandian R."/>
            <person name="Andrews R."/>
            <person name="Harrison E."/>
            <person name="Kimberley A."/>
            <person name="Garnett J."/>
            <person name="Fosker N."/>
            <person name="Hall R."/>
            <person name="Garner P."/>
            <person name="Kelly D."/>
            <person name="Bird C."/>
            <person name="Palmer S."/>
            <person name="Gehring I."/>
            <person name="Berger A."/>
            <person name="Dooley C.M."/>
            <person name="Ersan-Urun Z."/>
            <person name="Eser C."/>
            <person name="Geiger H."/>
            <person name="Geisler M."/>
            <person name="Karotki L."/>
            <person name="Kirn A."/>
            <person name="Konantz J."/>
            <person name="Konantz M."/>
            <person name="Oberlander M."/>
            <person name="Rudolph-Geiger S."/>
            <person name="Teucke M."/>
            <person name="Lanz C."/>
            <person name="Raddatz G."/>
            <person name="Osoegawa K."/>
            <person name="Zhu B."/>
            <person name="Rapp A."/>
            <person name="Widaa S."/>
            <person name="Langford C."/>
            <person name="Yang F."/>
            <person name="Schuster S.C."/>
            <person name="Carter N.P."/>
            <person name="Harrow J."/>
            <person name="Ning Z."/>
            <person name="Herrero J."/>
            <person name="Searle S.M."/>
            <person name="Enright A."/>
            <person name="Geisler R."/>
            <person name="Plasterk R.H."/>
            <person name="Lee C."/>
            <person name="Westerfield M."/>
            <person name="de Jong P.J."/>
            <person name="Zon L.I."/>
            <person name="Postlethwait J.H."/>
            <person name="Nusslein-Volhard C."/>
            <person name="Hubbard T.J."/>
            <person name="Roest Crollius H."/>
            <person name="Rogers J."/>
            <person name="Stemple D.L."/>
        </authorList>
    </citation>
    <scope>NUCLEOTIDE SEQUENCE [LARGE SCALE GENOMIC DNA]</scope>
</reference>
<evidence type="ECO:0000313" key="7">
    <source>
        <dbReference type="ZFIN" id="ZDB-GENE-121214-178"/>
    </source>
</evidence>
<dbReference type="GeneID" id="100149425"/>
<keyword evidence="1" id="KW-0808">Transferase</keyword>
<evidence type="ECO:0000313" key="6">
    <source>
        <dbReference type="RefSeq" id="XP_021331593.1"/>
    </source>
</evidence>
<dbReference type="Gene3D" id="3.40.50.150">
    <property type="entry name" value="Vaccinia Virus protein VP39"/>
    <property type="match status" value="3"/>
</dbReference>
<name>A0A8M3AWP4_DANRE</name>
<dbReference type="Pfam" id="PF10294">
    <property type="entry name" value="Methyltransf_16"/>
    <property type="match status" value="3"/>
</dbReference>
<accession>A0A8M3AWP4</accession>
<evidence type="ECO:0000256" key="3">
    <source>
        <dbReference type="SAM" id="MobiDB-lite"/>
    </source>
</evidence>
<feature type="region of interest" description="Disordered" evidence="3">
    <location>
        <begin position="615"/>
        <end position="648"/>
    </location>
</feature>